<accession>A0A5B8SY13</accession>
<proteinExistence type="predicted"/>
<dbReference type="InterPro" id="IPR023365">
    <property type="entry name" value="Sortase_dom-sf"/>
</dbReference>
<dbReference type="RefSeq" id="WP_147651128.1">
    <property type="nucleotide sequence ID" value="NZ_JBDNLP010000008.1"/>
</dbReference>
<organism evidence="4 5">
    <name type="scientific">Leuconostoc pseudomesenteroides</name>
    <dbReference type="NCBI Taxonomy" id="33968"/>
    <lineage>
        <taxon>Bacteria</taxon>
        <taxon>Bacillati</taxon>
        <taxon>Bacillota</taxon>
        <taxon>Bacilli</taxon>
        <taxon>Lactobacillales</taxon>
        <taxon>Lactobacillaceae</taxon>
        <taxon>Leuconostoc</taxon>
    </lineage>
</organism>
<feature type="active site" description="Acyl-thioester intermediate" evidence="2">
    <location>
        <position position="217"/>
    </location>
</feature>
<sequence>MRKIMMMLIAILFIAFGVLSYPFIRNAIATQEQQREAKRFEQQVAHLSSNKRQAMVKEAKAHNKALASAKINAKDPFTLTQKTRAKLLAKYDISETVLNKQLGPLVATLRIPKLDLVTPVFNGVSEVQLSHGVGLLPNTSLPVSGKGVHAVMTGHRGLLQSALFTHLNRLKKGDHFYVEGIDRPLAYRIDQIKVVKPDDTRDLMVDKDQNYTTLITCTPFLQNTHRLLVRGVLTTYPKKTQAKVKQNNPTTKPLLKVVGIVVIGISLISAGLIFIKKIPKT</sequence>
<keyword evidence="3" id="KW-0812">Transmembrane</keyword>
<dbReference type="CDD" id="cd05827">
    <property type="entry name" value="Sortase_C"/>
    <property type="match status" value="1"/>
</dbReference>
<gene>
    <name evidence="4" type="ORF">FGL85_01845</name>
</gene>
<feature type="active site" description="Proton donor/acceptor" evidence="2">
    <location>
        <position position="155"/>
    </location>
</feature>
<dbReference type="Proteomes" id="UP000321296">
    <property type="component" value="Chromosome"/>
</dbReference>
<name>A0A5B8SY13_LEUPS</name>
<evidence type="ECO:0000313" key="4">
    <source>
        <dbReference type="EMBL" id="QEA41351.1"/>
    </source>
</evidence>
<evidence type="ECO:0000256" key="1">
    <source>
        <dbReference type="ARBA" id="ARBA00022801"/>
    </source>
</evidence>
<evidence type="ECO:0000313" key="5">
    <source>
        <dbReference type="Proteomes" id="UP000321296"/>
    </source>
</evidence>
<keyword evidence="3" id="KW-0472">Membrane</keyword>
<protein>
    <submittedName>
        <fullName evidence="4">Class C sortase</fullName>
    </submittedName>
</protein>
<dbReference type="AlphaFoldDB" id="A0A5B8SY13"/>
<feature type="transmembrane region" description="Helical" evidence="3">
    <location>
        <begin position="254"/>
        <end position="275"/>
    </location>
</feature>
<dbReference type="Gene3D" id="2.40.260.10">
    <property type="entry name" value="Sortase"/>
    <property type="match status" value="1"/>
</dbReference>
<dbReference type="NCBIfam" id="TIGR01076">
    <property type="entry name" value="sortase_fam"/>
    <property type="match status" value="1"/>
</dbReference>
<evidence type="ECO:0000256" key="3">
    <source>
        <dbReference type="SAM" id="Phobius"/>
    </source>
</evidence>
<reference evidence="4 5" key="1">
    <citation type="submission" date="2019-06" db="EMBL/GenBank/DDBJ databases">
        <title>Genome analyses of bacteria isolated from kimchi.</title>
        <authorList>
            <person name="Lee S."/>
            <person name="Ahn S."/>
            <person name="Roh S."/>
        </authorList>
    </citation>
    <scope>NUCLEOTIDE SEQUENCE [LARGE SCALE GENOMIC DNA]</scope>
    <source>
        <strain evidence="4 5">CBA3630</strain>
    </source>
</reference>
<dbReference type="EMBL" id="CP042383">
    <property type="protein sequence ID" value="QEA41351.1"/>
    <property type="molecule type" value="Genomic_DNA"/>
</dbReference>
<keyword evidence="1" id="KW-0378">Hydrolase</keyword>
<dbReference type="InterPro" id="IPR042002">
    <property type="entry name" value="Sortase_C"/>
</dbReference>
<dbReference type="SUPFAM" id="SSF63817">
    <property type="entry name" value="Sortase"/>
    <property type="match status" value="1"/>
</dbReference>
<dbReference type="Pfam" id="PF04203">
    <property type="entry name" value="Sortase"/>
    <property type="match status" value="1"/>
</dbReference>
<dbReference type="NCBIfam" id="NF033745">
    <property type="entry name" value="class_C_sortase"/>
    <property type="match status" value="1"/>
</dbReference>
<evidence type="ECO:0000256" key="2">
    <source>
        <dbReference type="PIRSR" id="PIRSR605754-1"/>
    </source>
</evidence>
<dbReference type="KEGG" id="lpse:FGL85_01845"/>
<dbReference type="GO" id="GO:0016787">
    <property type="term" value="F:hydrolase activity"/>
    <property type="evidence" value="ECO:0007669"/>
    <property type="project" value="UniProtKB-KW"/>
</dbReference>
<keyword evidence="3" id="KW-1133">Transmembrane helix</keyword>
<dbReference type="InterPro" id="IPR005754">
    <property type="entry name" value="Sortase"/>
</dbReference>